<dbReference type="SUPFAM" id="SSF51182">
    <property type="entry name" value="RmlC-like cupins"/>
    <property type="match status" value="1"/>
</dbReference>
<proteinExistence type="predicted"/>
<reference evidence="2 3" key="1">
    <citation type="submission" date="2018-10" db="EMBL/GenBank/DDBJ databases">
        <title>Genomic Encyclopedia of Archaeal and Bacterial Type Strains, Phase II (KMG-II): from individual species to whole genera.</title>
        <authorList>
            <person name="Goeker M."/>
        </authorList>
    </citation>
    <scope>NUCLEOTIDE SEQUENCE [LARGE SCALE GENOMIC DNA]</scope>
    <source>
        <strain evidence="2 3">DSM 16510</strain>
    </source>
</reference>
<sequence>MTVRFESTGIRDEEKIKNLLKRSGYSVYTWQDPPGTYYDTHTHPDREVRWVIEGEVVIGVNGKEIVLKEGDMIELEPGTPHWARTRTGVKYICGSK</sequence>
<dbReference type="Pfam" id="PF07883">
    <property type="entry name" value="Cupin_2"/>
    <property type="match status" value="1"/>
</dbReference>
<dbReference type="Proteomes" id="UP000267841">
    <property type="component" value="Unassembled WGS sequence"/>
</dbReference>
<protein>
    <submittedName>
        <fullName evidence="2">Cupin domain-containing protein</fullName>
    </submittedName>
</protein>
<keyword evidence="3" id="KW-1185">Reference proteome</keyword>
<evidence type="ECO:0000313" key="2">
    <source>
        <dbReference type="EMBL" id="RLJ70487.1"/>
    </source>
</evidence>
<dbReference type="RefSeq" id="WP_121010200.1">
    <property type="nucleotide sequence ID" value="NZ_RCCJ01000001.1"/>
</dbReference>
<evidence type="ECO:0000259" key="1">
    <source>
        <dbReference type="Pfam" id="PF07883"/>
    </source>
</evidence>
<name>A0A497XNG7_9AQUI</name>
<feature type="domain" description="Cupin type-2" evidence="1">
    <location>
        <begin position="31"/>
        <end position="87"/>
    </location>
</feature>
<dbReference type="AlphaFoldDB" id="A0A497XNG7"/>
<dbReference type="OrthoDB" id="9796642at2"/>
<dbReference type="InterPro" id="IPR011051">
    <property type="entry name" value="RmlC_Cupin_sf"/>
</dbReference>
<evidence type="ECO:0000313" key="3">
    <source>
        <dbReference type="Proteomes" id="UP000267841"/>
    </source>
</evidence>
<accession>A0A497XNG7</accession>
<dbReference type="Gene3D" id="2.60.120.10">
    <property type="entry name" value="Jelly Rolls"/>
    <property type="match status" value="1"/>
</dbReference>
<dbReference type="EMBL" id="RCCJ01000001">
    <property type="protein sequence ID" value="RLJ70487.1"/>
    <property type="molecule type" value="Genomic_DNA"/>
</dbReference>
<dbReference type="InterPro" id="IPR014710">
    <property type="entry name" value="RmlC-like_jellyroll"/>
</dbReference>
<dbReference type="InterPro" id="IPR013096">
    <property type="entry name" value="Cupin_2"/>
</dbReference>
<organism evidence="2 3">
    <name type="scientific">Hydrogenivirga caldilitoris</name>
    <dbReference type="NCBI Taxonomy" id="246264"/>
    <lineage>
        <taxon>Bacteria</taxon>
        <taxon>Pseudomonadati</taxon>
        <taxon>Aquificota</taxon>
        <taxon>Aquificia</taxon>
        <taxon>Aquificales</taxon>
        <taxon>Aquificaceae</taxon>
        <taxon>Hydrogenivirga</taxon>
    </lineage>
</organism>
<comment type="caution">
    <text evidence="2">The sequence shown here is derived from an EMBL/GenBank/DDBJ whole genome shotgun (WGS) entry which is preliminary data.</text>
</comment>
<gene>
    <name evidence="2" type="ORF">BCF55_0762</name>
</gene>